<comment type="caution">
    <text evidence="12">The sequence shown here is derived from an EMBL/GenBank/DDBJ whole genome shotgun (WGS) entry which is preliminary data.</text>
</comment>
<comment type="subcellular location">
    <subcellularLocation>
        <location evidence="1">Membrane</location>
        <topology evidence="1">Multi-pass membrane protein</topology>
    </subcellularLocation>
    <subcellularLocation>
        <location evidence="10">Vacuole membrane</location>
        <topology evidence="10">Multi-pass membrane protein</topology>
    </subcellularLocation>
</comment>
<dbReference type="SUPFAM" id="SSF81333">
    <property type="entry name" value="F1F0 ATP synthase subunit C"/>
    <property type="match status" value="1"/>
</dbReference>
<evidence type="ECO:0000313" key="13">
    <source>
        <dbReference type="Proteomes" id="UP001281761"/>
    </source>
</evidence>
<feature type="transmembrane region" description="Helical" evidence="10">
    <location>
        <begin position="132"/>
        <end position="156"/>
    </location>
</feature>
<feature type="domain" description="V-ATPase proteolipid subunit C-like" evidence="11">
    <location>
        <begin position="215"/>
        <end position="273"/>
    </location>
</feature>
<dbReference type="PRINTS" id="PR00122">
    <property type="entry name" value="VACATPASE"/>
</dbReference>
<evidence type="ECO:0000256" key="2">
    <source>
        <dbReference type="ARBA" id="ARBA00007296"/>
    </source>
</evidence>
<protein>
    <recommendedName>
        <fullName evidence="10">V-type proton ATPase proteolipid subunit</fullName>
    </recommendedName>
</protein>
<name>A0ABQ9YK97_9EUKA</name>
<dbReference type="PANTHER" id="PTHR10263">
    <property type="entry name" value="V-TYPE PROTON ATPASE PROTEOLIPID SUBUNIT"/>
    <property type="match status" value="1"/>
</dbReference>
<feature type="transmembrane region" description="Helical" evidence="10">
    <location>
        <begin position="207"/>
        <end position="236"/>
    </location>
</feature>
<dbReference type="Pfam" id="PF00137">
    <property type="entry name" value="ATP-synt_C"/>
    <property type="match status" value="2"/>
</dbReference>
<evidence type="ECO:0000313" key="12">
    <source>
        <dbReference type="EMBL" id="KAK2964180.1"/>
    </source>
</evidence>
<dbReference type="InterPro" id="IPR035921">
    <property type="entry name" value="F/V-ATP_Csub_sf"/>
</dbReference>
<feature type="domain" description="V-ATPase proteolipid subunit C-like" evidence="11">
    <location>
        <begin position="138"/>
        <end position="197"/>
    </location>
</feature>
<dbReference type="InterPro" id="IPR008590">
    <property type="entry name" value="TMEM_230/134"/>
</dbReference>
<dbReference type="CDD" id="cd18175">
    <property type="entry name" value="ATP-synt_Vo_c_ATP6C_rpt1"/>
    <property type="match status" value="1"/>
</dbReference>
<evidence type="ECO:0000256" key="3">
    <source>
        <dbReference type="ARBA" id="ARBA00007743"/>
    </source>
</evidence>
<keyword evidence="8 10" id="KW-0406">Ion transport</keyword>
<dbReference type="Proteomes" id="UP001281761">
    <property type="component" value="Unassembled WGS sequence"/>
</dbReference>
<keyword evidence="4 10" id="KW-0813">Transport</keyword>
<keyword evidence="10" id="KW-0926">Vacuole</keyword>
<comment type="caution">
    <text evidence="10">Lacks conserved residue(s) required for the propagation of feature annotation.</text>
</comment>
<evidence type="ECO:0000256" key="8">
    <source>
        <dbReference type="ARBA" id="ARBA00023065"/>
    </source>
</evidence>
<dbReference type="NCBIfam" id="TIGR01100">
    <property type="entry name" value="V_ATP_synt_C"/>
    <property type="match status" value="1"/>
</dbReference>
<reference evidence="12 13" key="1">
    <citation type="journal article" date="2022" name="bioRxiv">
        <title>Genomics of Preaxostyla Flagellates Illuminates Evolutionary Transitions and the Path Towards Mitochondrial Loss.</title>
        <authorList>
            <person name="Novak L.V.F."/>
            <person name="Treitli S.C."/>
            <person name="Pyrih J."/>
            <person name="Halakuc P."/>
            <person name="Pipaliya S.V."/>
            <person name="Vacek V."/>
            <person name="Brzon O."/>
            <person name="Soukal P."/>
            <person name="Eme L."/>
            <person name="Dacks J.B."/>
            <person name="Karnkowska A."/>
            <person name="Elias M."/>
            <person name="Hampl V."/>
        </authorList>
    </citation>
    <scope>NUCLEOTIDE SEQUENCE [LARGE SCALE GENOMIC DNA]</scope>
    <source>
        <strain evidence="12">NAU3</strain>
        <tissue evidence="12">Gut</tissue>
    </source>
</reference>
<dbReference type="InterPro" id="IPR011555">
    <property type="entry name" value="ATPase_proteolipid_su_C_euk"/>
</dbReference>
<evidence type="ECO:0000256" key="7">
    <source>
        <dbReference type="ARBA" id="ARBA00022989"/>
    </source>
</evidence>
<keyword evidence="13" id="KW-1185">Reference proteome</keyword>
<feature type="transmembrane region" description="Helical" evidence="10">
    <location>
        <begin position="248"/>
        <end position="273"/>
    </location>
</feature>
<keyword evidence="7 10" id="KW-1133">Transmembrane helix</keyword>
<accession>A0ABQ9YK97</accession>
<keyword evidence="9 10" id="KW-0472">Membrane</keyword>
<keyword evidence="5 10" id="KW-0812">Transmembrane</keyword>
<dbReference type="InterPro" id="IPR002379">
    <property type="entry name" value="ATPase_proteolipid_c-like_dom"/>
</dbReference>
<dbReference type="EMBL" id="JARBJD010000003">
    <property type="protein sequence ID" value="KAK2964180.1"/>
    <property type="molecule type" value="Genomic_DNA"/>
</dbReference>
<dbReference type="InterPro" id="IPR000245">
    <property type="entry name" value="ATPase_proteolipid_csu"/>
</dbReference>
<gene>
    <name evidence="12" type="ORF">BLNAU_711</name>
</gene>
<feature type="transmembrane region" description="Helical" evidence="10">
    <location>
        <begin position="54"/>
        <end position="79"/>
    </location>
</feature>
<evidence type="ECO:0000256" key="9">
    <source>
        <dbReference type="ARBA" id="ARBA00023136"/>
    </source>
</evidence>
<evidence type="ECO:0000256" key="1">
    <source>
        <dbReference type="ARBA" id="ARBA00004141"/>
    </source>
</evidence>
<evidence type="ECO:0000256" key="4">
    <source>
        <dbReference type="ARBA" id="ARBA00022448"/>
    </source>
</evidence>
<feature type="transmembrane region" description="Helical" evidence="10">
    <location>
        <begin position="91"/>
        <end position="112"/>
    </location>
</feature>
<organism evidence="12 13">
    <name type="scientific">Blattamonas nauphoetae</name>
    <dbReference type="NCBI Taxonomy" id="2049346"/>
    <lineage>
        <taxon>Eukaryota</taxon>
        <taxon>Metamonada</taxon>
        <taxon>Preaxostyla</taxon>
        <taxon>Oxymonadida</taxon>
        <taxon>Blattamonas</taxon>
    </lineage>
</organism>
<feature type="transmembrane region" description="Helical" evidence="10">
    <location>
        <begin position="177"/>
        <end position="201"/>
    </location>
</feature>
<sequence length="285" mass="30630">MDDDVLRYEARERKLHPTKDDDELPLLQYQDVDEAEFYDDPKNDNLFKETPWKAIALTVFLFLIGSIMLSLGILIKTGVIKTQYEDRGLPLIILGSICFIPGSFYVVVIIQVCRGVPGEMSIVVSDICPTYTTFFGFMGAACSIIFANFGSCYGTAKAGVGVMVMGVLHPQLIVKSTIPTIMAGILGIYGLIASIIIAMGIGNEYPLYVSFAHLSGGLCVGFSSLAAGICIGIVGDAGVRANARQPKLYVGMLLVLIFGEALALYGLIVGLIISMKGQNMKCTSA</sequence>
<keyword evidence="6 10" id="KW-0375">Hydrogen ion transport</keyword>
<evidence type="ECO:0000259" key="11">
    <source>
        <dbReference type="Pfam" id="PF00137"/>
    </source>
</evidence>
<evidence type="ECO:0000256" key="6">
    <source>
        <dbReference type="ARBA" id="ARBA00022781"/>
    </source>
</evidence>
<evidence type="ECO:0000256" key="5">
    <source>
        <dbReference type="ARBA" id="ARBA00022692"/>
    </source>
</evidence>
<proteinExistence type="inferred from homology"/>
<comment type="similarity">
    <text evidence="3">Belongs to the TMEM134/TMEM230 family.</text>
</comment>
<comment type="similarity">
    <text evidence="2 10">Belongs to the V-ATPase proteolipid subunit family.</text>
</comment>
<dbReference type="Gene3D" id="1.20.120.610">
    <property type="entry name" value="lithium bound rotor ring of v- atpase"/>
    <property type="match status" value="1"/>
</dbReference>
<dbReference type="Pfam" id="PF05915">
    <property type="entry name" value="TMEM_230_134"/>
    <property type="match status" value="1"/>
</dbReference>
<evidence type="ECO:0000256" key="10">
    <source>
        <dbReference type="RuleBase" id="RU363060"/>
    </source>
</evidence>
<dbReference type="CDD" id="cd18176">
    <property type="entry name" value="ATP-synt_Vo_c_ATP6C_rpt2"/>
    <property type="match status" value="1"/>
</dbReference>